<keyword evidence="8 11" id="KW-1133">Transmembrane helix</keyword>
<dbReference type="InterPro" id="IPR011047">
    <property type="entry name" value="Quinoprotein_ADH-like_sf"/>
</dbReference>
<keyword evidence="6 12" id="KW-0732">Signal</keyword>
<evidence type="ECO:0000256" key="2">
    <source>
        <dbReference type="ARBA" id="ARBA00007904"/>
    </source>
</evidence>
<feature type="domain" description="EMC1 first beta-propeller" evidence="14">
    <location>
        <begin position="33"/>
        <end position="453"/>
    </location>
</feature>
<comment type="subunit">
    <text evidence="3">Component of the ER membrane protein complex (EMC).</text>
</comment>
<dbReference type="InterPro" id="IPR058545">
    <property type="entry name" value="Beta-prop_EMC1_1st"/>
</dbReference>
<reference evidence="15 16" key="1">
    <citation type="submission" date="2016-07" db="EMBL/GenBank/DDBJ databases">
        <title>Pervasive Adenine N6-methylation of Active Genes in Fungi.</title>
        <authorList>
            <consortium name="DOE Joint Genome Institute"/>
            <person name="Mondo S.J."/>
            <person name="Dannebaum R.O."/>
            <person name="Kuo R.C."/>
            <person name="Labutti K."/>
            <person name="Haridas S."/>
            <person name="Kuo A."/>
            <person name="Salamov A."/>
            <person name="Ahrendt S.R."/>
            <person name="Lipzen A."/>
            <person name="Sullivan W."/>
            <person name="Andreopoulos W.B."/>
            <person name="Clum A."/>
            <person name="Lindquist E."/>
            <person name="Daum C."/>
            <person name="Ramamoorthy G.K."/>
            <person name="Gryganskyi A."/>
            <person name="Culley D."/>
            <person name="Magnuson J.K."/>
            <person name="James T.Y."/>
            <person name="O'Malley M.A."/>
            <person name="Stajich J.E."/>
            <person name="Spatafora J.W."/>
            <person name="Visel A."/>
            <person name="Grigoriev I.V."/>
        </authorList>
    </citation>
    <scope>NUCLEOTIDE SEQUENCE [LARGE SCALE GENOMIC DNA]</scope>
    <source>
        <strain evidence="15 16">NRRL 3116</strain>
    </source>
</reference>
<feature type="chain" id="PRO_5013073360" description="ER membrane protein complex subunit 1" evidence="12">
    <location>
        <begin position="33"/>
        <end position="1037"/>
    </location>
</feature>
<evidence type="ECO:0000256" key="10">
    <source>
        <dbReference type="ARBA" id="ARBA00023180"/>
    </source>
</evidence>
<dbReference type="SMART" id="SM00564">
    <property type="entry name" value="PQQ"/>
    <property type="match status" value="4"/>
</dbReference>
<accession>A0A1Y2G5B5</accession>
<dbReference type="OrthoDB" id="28092at2759"/>
<keyword evidence="16" id="KW-1185">Reference proteome</keyword>
<protein>
    <recommendedName>
        <fullName evidence="4">ER membrane protein complex subunit 1</fullName>
    </recommendedName>
</protein>
<feature type="signal peptide" evidence="12">
    <location>
        <begin position="1"/>
        <end position="32"/>
    </location>
</feature>
<dbReference type="Gene3D" id="2.130.10.10">
    <property type="entry name" value="YVTN repeat-like/Quinoprotein amine dehydrogenase"/>
    <property type="match status" value="1"/>
</dbReference>
<feature type="transmembrane region" description="Helical" evidence="11">
    <location>
        <begin position="1009"/>
        <end position="1027"/>
    </location>
</feature>
<dbReference type="FunCoup" id="A0A1Y2G5B5">
    <property type="interactions" value="357"/>
</dbReference>
<evidence type="ECO:0000256" key="6">
    <source>
        <dbReference type="ARBA" id="ARBA00022729"/>
    </source>
</evidence>
<dbReference type="Pfam" id="PF07774">
    <property type="entry name" value="EMC1_C"/>
    <property type="match status" value="1"/>
</dbReference>
<dbReference type="Proteomes" id="UP000193648">
    <property type="component" value="Unassembled WGS sequence"/>
</dbReference>
<evidence type="ECO:0000256" key="12">
    <source>
        <dbReference type="SAM" id="SignalP"/>
    </source>
</evidence>
<evidence type="ECO:0000313" key="15">
    <source>
        <dbReference type="EMBL" id="ORY95104.1"/>
    </source>
</evidence>
<evidence type="ECO:0000256" key="3">
    <source>
        <dbReference type="ARBA" id="ARBA00011276"/>
    </source>
</evidence>
<evidence type="ECO:0000259" key="14">
    <source>
        <dbReference type="Pfam" id="PF25293"/>
    </source>
</evidence>
<name>A0A1Y2G5B5_9FUNG</name>
<keyword evidence="7" id="KW-0256">Endoplasmic reticulum</keyword>
<keyword evidence="5 11" id="KW-0812">Transmembrane</keyword>
<dbReference type="InterPro" id="IPR026895">
    <property type="entry name" value="EMC1"/>
</dbReference>
<evidence type="ECO:0000313" key="16">
    <source>
        <dbReference type="Proteomes" id="UP000193648"/>
    </source>
</evidence>
<dbReference type="GeneID" id="33564177"/>
<dbReference type="InterPro" id="IPR011678">
    <property type="entry name" value="EMC1_C"/>
</dbReference>
<evidence type="ECO:0000256" key="8">
    <source>
        <dbReference type="ARBA" id="ARBA00022989"/>
    </source>
</evidence>
<dbReference type="InterPro" id="IPR015943">
    <property type="entry name" value="WD40/YVTN_repeat-like_dom_sf"/>
</dbReference>
<comment type="caution">
    <text evidence="15">The sequence shown here is derived from an EMBL/GenBank/DDBJ whole genome shotgun (WGS) entry which is preliminary data.</text>
</comment>
<dbReference type="Pfam" id="PF25293">
    <property type="entry name" value="Beta-prop_EMC1_N"/>
    <property type="match status" value="1"/>
</dbReference>
<dbReference type="EMBL" id="MCFF01000086">
    <property type="protein sequence ID" value="ORY95104.1"/>
    <property type="molecule type" value="Genomic_DNA"/>
</dbReference>
<dbReference type="InParanoid" id="A0A1Y2G5B5"/>
<dbReference type="RefSeq" id="XP_021875313.1">
    <property type="nucleotide sequence ID" value="XM_022022333.1"/>
</dbReference>
<proteinExistence type="inferred from homology"/>
<gene>
    <name evidence="15" type="ORF">BCR41DRAFT_343479</name>
</gene>
<comment type="subcellular location">
    <subcellularLocation>
        <location evidence="1">Endoplasmic reticulum membrane</location>
        <topology evidence="1">Single-pass type I membrane protein</topology>
    </subcellularLocation>
</comment>
<dbReference type="GO" id="GO:0034975">
    <property type="term" value="P:protein folding in endoplasmic reticulum"/>
    <property type="evidence" value="ECO:0007669"/>
    <property type="project" value="TreeGrafter"/>
</dbReference>
<keyword evidence="9 11" id="KW-0472">Membrane</keyword>
<evidence type="ECO:0000256" key="11">
    <source>
        <dbReference type="SAM" id="Phobius"/>
    </source>
</evidence>
<evidence type="ECO:0000256" key="1">
    <source>
        <dbReference type="ARBA" id="ARBA00004115"/>
    </source>
</evidence>
<evidence type="ECO:0000256" key="5">
    <source>
        <dbReference type="ARBA" id="ARBA00022692"/>
    </source>
</evidence>
<dbReference type="PANTHER" id="PTHR21573">
    <property type="entry name" value="ER MEMBRANE PROTEIN COMPLEX SUBUNIT 1"/>
    <property type="match status" value="1"/>
</dbReference>
<dbReference type="SUPFAM" id="SSF50998">
    <property type="entry name" value="Quinoprotein alcohol dehydrogenase-like"/>
    <property type="match status" value="1"/>
</dbReference>
<dbReference type="PANTHER" id="PTHR21573:SF0">
    <property type="entry name" value="ER MEMBRANE PROTEIN COMPLEX SUBUNIT 1"/>
    <property type="match status" value="1"/>
</dbReference>
<dbReference type="STRING" id="64571.A0A1Y2G5B5"/>
<dbReference type="AlphaFoldDB" id="A0A1Y2G5B5"/>
<feature type="domain" description="ER membrane protein complex subunit 1 C-terminal" evidence="13">
    <location>
        <begin position="825"/>
        <end position="1036"/>
    </location>
</feature>
<comment type="similarity">
    <text evidence="2">Belongs to the EMC1 family.</text>
</comment>
<evidence type="ECO:0000256" key="9">
    <source>
        <dbReference type="ARBA" id="ARBA00023136"/>
    </source>
</evidence>
<evidence type="ECO:0000256" key="7">
    <source>
        <dbReference type="ARBA" id="ARBA00022824"/>
    </source>
</evidence>
<dbReference type="InterPro" id="IPR018391">
    <property type="entry name" value="PQQ_b-propeller_rpt"/>
</dbReference>
<keyword evidence="10" id="KW-0325">Glycoprotein</keyword>
<evidence type="ECO:0000256" key="4">
    <source>
        <dbReference type="ARBA" id="ARBA00020824"/>
    </source>
</evidence>
<evidence type="ECO:0000259" key="13">
    <source>
        <dbReference type="Pfam" id="PF07774"/>
    </source>
</evidence>
<dbReference type="GO" id="GO:0072546">
    <property type="term" value="C:EMC complex"/>
    <property type="evidence" value="ECO:0007669"/>
    <property type="project" value="InterPro"/>
</dbReference>
<organism evidence="15 16">
    <name type="scientific">Lobosporangium transversale</name>
    <dbReference type="NCBI Taxonomy" id="64571"/>
    <lineage>
        <taxon>Eukaryota</taxon>
        <taxon>Fungi</taxon>
        <taxon>Fungi incertae sedis</taxon>
        <taxon>Mucoromycota</taxon>
        <taxon>Mortierellomycotina</taxon>
        <taxon>Mortierellomycetes</taxon>
        <taxon>Mortierellales</taxon>
        <taxon>Mortierellaceae</taxon>
        <taxon>Lobosporangium</taxon>
    </lineage>
</organism>
<sequence length="1037" mass="115047">MTPSSYRGRHVVSWGLILWVFVLALVITPIFALDETQAGVIDWHHRWIGTPHLSAIPRTTRGSNTFFAATEKNVVAAIKAKTGELVWRQVLRDDEPVHEIRSISGHVLALTGTKEFHARLLDGKSGQVIWDFSPAGEGIVPGLAFGQAVTVTSEDSNLVILNQGTHVRKVSAKAGTELWHWKAEEGSATTFFSVLEAKGFDDHGDITYVLGLQRNVAAFTLEAVALDSATGSLIKTFNIKSNIDSFEDILTLGGGSVVKNGYVAWLEQDFLKVLTLGTNRVTQLSVKTILSEVSSFEELVGKLETVNLGLAEGNTKFIIGGTVGEYHDAKGSVLFDIDGDSGEIEMISDFGVRTGFSSYTAATKPGTSEVVILRAFREDEEHGAFELYDVSENKIILHQILPLPFDTYSHFSFVALELYSKGQGTQHRFYFSTLDGSFHAYSDVESERWQREEALASVKDVEFVDLPERKLWTQDVDEAGHTKAAKNLTIVERYVERLRNHIIQLKDLPAFIISYANPSSLFTKSPIAAPYSEVQINSLNKTIPPLYRDQFGLRKILVFSTEKGKVVAVDSGNKGQIVWSRYFPWGHDIKNIILIRHANVRLPPVIAIIADTSDGGGNKVMRTYRLNALTGKDFESDNFHFPAAAWIPAGYLSALKLPIEDPEQKTQVLALVDERMHITTYPGIEAAQEAFKALSDDFYFMLNNNIGDKVLKGYKAIVSSDMDRMDVEPIWSIPFPAGEEIAVLAERPSYEVMASLGRVLGDRGVLYKYQNPNYATVITVNKKPKHGTAPYLTVYLVDIAKGSILYQVTHDNVGLNQPILATQYENNVVYTFWSEGETSTSAKGYQAVALELYESQFRNQRTKSDIFSSFASERPHVIAQSFPFPHSATAIGVTSTKAGISAKDILFGLSRQSVMALNKRFLDPRRPTSALTAAEKEEMLIPYSALPDDPRLFLSYDLEIAGIKKIATSPTLLESTTIVVAYGQDVFVTRHAPSKTFDILNEDFSKSQLMLTIVVLAGVLFVTAPMMRNKILKEQWY</sequence>